<dbReference type="OMA" id="GSKIWFV"/>
<dbReference type="Proteomes" id="UP000000591">
    <property type="component" value="Chromosome VI"/>
</dbReference>
<proteinExistence type="predicted"/>
<gene>
    <name evidence="1" type="ORF">AGOS_AFR742W</name>
</gene>
<dbReference type="KEGG" id="ago:AGOS_AFR742W"/>
<dbReference type="RefSeq" id="NP_986290.2">
    <property type="nucleotide sequence ID" value="NM_212426.2"/>
</dbReference>
<dbReference type="HOGENOM" id="CLU_118179_0_0_1"/>
<dbReference type="OrthoDB" id="4063222at2759"/>
<dbReference type="AlphaFoldDB" id="Q751T3"/>
<reference evidence="2" key="2">
    <citation type="journal article" date="2013" name="G3 (Bethesda)">
        <title>Genomes of Ashbya fungi isolated from insects reveal four mating-type loci, numerous translocations, lack of transposons, and distinct gene duplications.</title>
        <authorList>
            <person name="Dietrich F.S."/>
            <person name="Voegeli S."/>
            <person name="Kuo S."/>
            <person name="Philippsen P."/>
        </authorList>
    </citation>
    <scope>GENOME REANNOTATION</scope>
    <source>
        <strain evidence="2">ATCC 10895 / CBS 109.51 / FGSC 9923 / NRRL Y-1056</strain>
    </source>
</reference>
<name>Q751T3_EREGS</name>
<accession>Q751T3</accession>
<dbReference type="GeneID" id="4622581"/>
<dbReference type="eggNOG" id="ENOG502S4ZE">
    <property type="taxonomic scope" value="Eukaryota"/>
</dbReference>
<organism evidence="1 2">
    <name type="scientific">Eremothecium gossypii (strain ATCC 10895 / CBS 109.51 / FGSC 9923 / NRRL Y-1056)</name>
    <name type="common">Yeast</name>
    <name type="synonym">Ashbya gossypii</name>
    <dbReference type="NCBI Taxonomy" id="284811"/>
    <lineage>
        <taxon>Eukaryota</taxon>
        <taxon>Fungi</taxon>
        <taxon>Dikarya</taxon>
        <taxon>Ascomycota</taxon>
        <taxon>Saccharomycotina</taxon>
        <taxon>Saccharomycetes</taxon>
        <taxon>Saccharomycetales</taxon>
        <taxon>Saccharomycetaceae</taxon>
        <taxon>Eremothecium</taxon>
    </lineage>
</organism>
<reference evidence="1 2" key="1">
    <citation type="journal article" date="2004" name="Science">
        <title>The Ashbya gossypii genome as a tool for mapping the ancient Saccharomyces cerevisiae genome.</title>
        <authorList>
            <person name="Dietrich F.S."/>
            <person name="Voegeli S."/>
            <person name="Brachat S."/>
            <person name="Lerch A."/>
            <person name="Gates K."/>
            <person name="Steiner S."/>
            <person name="Mohr C."/>
            <person name="Pohlmann R."/>
            <person name="Luedi P."/>
            <person name="Choi S."/>
            <person name="Wing R.A."/>
            <person name="Flavier A."/>
            <person name="Gaffney T.D."/>
            <person name="Philippsen P."/>
        </authorList>
    </citation>
    <scope>NUCLEOTIDE SEQUENCE [LARGE SCALE GENOMIC DNA]</scope>
    <source>
        <strain evidence="2">ATCC 10895 / CBS 109.51 / FGSC 9923 / NRRL Y-1056</strain>
    </source>
</reference>
<keyword evidence="2" id="KW-1185">Reference proteome</keyword>
<sequence length="200" mass="22811">MDSQHLAISLLRSSNVIRTVEEMNREGEESGGQNPASLEEHLIAGLQSITAIFDGLYLLRMVGLIGDNNFIYRRVMRNKLDSKIRLASLLLLARKSLRDLLKLIQVRHALSVESEAAVIPMHSERFTKTIRTKFEESMAKLNDRIRGVIVDLVDNVLYMVLIIIELRKLDMSRKYRVLLQTLSSIFAAMNLSRYSSSIVH</sequence>
<evidence type="ECO:0000313" key="2">
    <source>
        <dbReference type="Proteomes" id="UP000000591"/>
    </source>
</evidence>
<protein>
    <submittedName>
        <fullName evidence="1">AFR742Wp</fullName>
    </submittedName>
</protein>
<dbReference type="InParanoid" id="Q751T3"/>
<dbReference type="EMBL" id="AE016819">
    <property type="protein sequence ID" value="AAS54114.2"/>
    <property type="molecule type" value="Genomic_DNA"/>
</dbReference>
<evidence type="ECO:0000313" key="1">
    <source>
        <dbReference type="EMBL" id="AAS54114.2"/>
    </source>
</evidence>